<evidence type="ECO:0000256" key="1">
    <source>
        <dbReference type="SAM" id="Phobius"/>
    </source>
</evidence>
<feature type="transmembrane region" description="Helical" evidence="1">
    <location>
        <begin position="455"/>
        <end position="477"/>
    </location>
</feature>
<organism evidence="2 3">
    <name type="scientific">Phytophthora oleae</name>
    <dbReference type="NCBI Taxonomy" id="2107226"/>
    <lineage>
        <taxon>Eukaryota</taxon>
        <taxon>Sar</taxon>
        <taxon>Stramenopiles</taxon>
        <taxon>Oomycota</taxon>
        <taxon>Peronosporomycetes</taxon>
        <taxon>Peronosporales</taxon>
        <taxon>Peronosporaceae</taxon>
        <taxon>Phytophthora</taxon>
    </lineage>
</organism>
<keyword evidence="1" id="KW-0472">Membrane</keyword>
<dbReference type="EMBL" id="JBIMZQ010000046">
    <property type="protein sequence ID" value="KAL3659450.1"/>
    <property type="molecule type" value="Genomic_DNA"/>
</dbReference>
<evidence type="ECO:0000313" key="3">
    <source>
        <dbReference type="Proteomes" id="UP001632037"/>
    </source>
</evidence>
<feature type="transmembrane region" description="Helical" evidence="1">
    <location>
        <begin position="367"/>
        <end position="384"/>
    </location>
</feature>
<accession>A0ABD3F023</accession>
<proteinExistence type="predicted"/>
<feature type="transmembrane region" description="Helical" evidence="1">
    <location>
        <begin position="336"/>
        <end position="355"/>
    </location>
</feature>
<feature type="transmembrane region" description="Helical" evidence="1">
    <location>
        <begin position="182"/>
        <end position="202"/>
    </location>
</feature>
<keyword evidence="1" id="KW-0812">Transmembrane</keyword>
<feature type="transmembrane region" description="Helical" evidence="1">
    <location>
        <begin position="97"/>
        <end position="118"/>
    </location>
</feature>
<dbReference type="AlphaFoldDB" id="A0ABD3F023"/>
<name>A0ABD3F023_9STRA</name>
<reference evidence="2 3" key="1">
    <citation type="submission" date="2024-09" db="EMBL/GenBank/DDBJ databases">
        <title>Genome sequencing and assembly of Phytophthora oleae, isolate VK10A, causative agent of rot of olive drupes.</title>
        <authorList>
            <person name="Conti Taguali S."/>
            <person name="Riolo M."/>
            <person name="La Spada F."/>
            <person name="Cacciola S.O."/>
            <person name="Dionisio G."/>
        </authorList>
    </citation>
    <scope>NUCLEOTIDE SEQUENCE [LARGE SCALE GENOMIC DNA]</scope>
    <source>
        <strain evidence="2 3">VK10A</strain>
    </source>
</reference>
<dbReference type="Proteomes" id="UP001632037">
    <property type="component" value="Unassembled WGS sequence"/>
</dbReference>
<feature type="transmembrane region" description="Helical" evidence="1">
    <location>
        <begin position="396"/>
        <end position="416"/>
    </location>
</feature>
<evidence type="ECO:0000313" key="2">
    <source>
        <dbReference type="EMBL" id="KAL3659450.1"/>
    </source>
</evidence>
<feature type="transmembrane region" description="Helical" evidence="1">
    <location>
        <begin position="138"/>
        <end position="161"/>
    </location>
</feature>
<sequence length="580" mass="65568">MKSSWSLDASIQVPTRADATCSGDADSRWTYELQLARPLSVVDIAKTPLSAILSETRYQKVVAAMHKLVPVLVRVNRANILVFGSILFLPAQVTRPWIPLLGAISLFPPLTFSLFFSIEILVLLRRNYEFWFVSVLNVVNWVGIALMFGDFRAVVCISFWLNSQNIISIDANYRTYQTTVKSIAMAGPSMLALVFCCSYRLIVDSMYPSFTIGTVTLQWRQIVIFSASTLIIFMFKKAYAKVCRRRRRVQTRVASNVGGDRHIVSCVVIRARTRLVPVKNKHRLRLTNFIRKEVATASSKQQLRLGFHGSFIVDSRDILLSQNVLERLINSRIQHLLYVFALIGLVLTAAAWTLLLNRSEHVQTPAVAAFVLSFLSIFATAALAQKDLLRLLLRNFDVLFSTFQATALALCLMDLLQWEVSLSLAVVAWWLWFLWIVMLDALTPSITHQLRLRKLALPVILVVLLVAGSSAACIAFGDRKIFKSRVLFTLTLPELGTYHESTDAFAVQRIVTLVGWNARLLFELAFCDPNQLIFICRGVEYSSPFLTFSEPLPVVQRLETKPSRRFGWKKLRPVAVVPLH</sequence>
<comment type="caution">
    <text evidence="2">The sequence shown here is derived from an EMBL/GenBank/DDBJ whole genome shotgun (WGS) entry which is preliminary data.</text>
</comment>
<feature type="transmembrane region" description="Helical" evidence="1">
    <location>
        <begin position="222"/>
        <end position="239"/>
    </location>
</feature>
<keyword evidence="1" id="KW-1133">Transmembrane helix</keyword>
<keyword evidence="3" id="KW-1185">Reference proteome</keyword>
<feature type="transmembrane region" description="Helical" evidence="1">
    <location>
        <begin position="422"/>
        <end position="443"/>
    </location>
</feature>
<gene>
    <name evidence="2" type="ORF">V7S43_015442</name>
</gene>
<protein>
    <submittedName>
        <fullName evidence="2">Uncharacterized protein</fullName>
    </submittedName>
</protein>